<keyword evidence="1" id="KW-0808">Transferase</keyword>
<dbReference type="OrthoDB" id="10017101at2759"/>
<feature type="domain" description="Methyltransferase" evidence="3">
    <location>
        <begin position="38"/>
        <end position="171"/>
    </location>
</feature>
<evidence type="ECO:0000256" key="1">
    <source>
        <dbReference type="ARBA" id="ARBA00022679"/>
    </source>
</evidence>
<dbReference type="HOGENOM" id="CLU_057148_1_0_1"/>
<gene>
    <name evidence="4" type="ORF">PV11_05020</name>
</gene>
<proteinExistence type="inferred from homology"/>
<dbReference type="GO" id="GO:0003838">
    <property type="term" value="F:sterol 24-C-methyltransferase activity"/>
    <property type="evidence" value="ECO:0007669"/>
    <property type="project" value="TreeGrafter"/>
</dbReference>
<dbReference type="CDD" id="cd02440">
    <property type="entry name" value="AdoMet_MTases"/>
    <property type="match status" value="1"/>
</dbReference>
<dbReference type="STRING" id="1016849.A0A0D1Z879"/>
<dbReference type="Proteomes" id="UP000053599">
    <property type="component" value="Unassembled WGS sequence"/>
</dbReference>
<organism evidence="4 5">
    <name type="scientific">Exophiala sideris</name>
    <dbReference type="NCBI Taxonomy" id="1016849"/>
    <lineage>
        <taxon>Eukaryota</taxon>
        <taxon>Fungi</taxon>
        <taxon>Dikarya</taxon>
        <taxon>Ascomycota</taxon>
        <taxon>Pezizomycotina</taxon>
        <taxon>Eurotiomycetes</taxon>
        <taxon>Chaetothyriomycetidae</taxon>
        <taxon>Chaetothyriales</taxon>
        <taxon>Herpotrichiellaceae</taxon>
        <taxon>Exophiala</taxon>
    </lineage>
</organism>
<dbReference type="PANTHER" id="PTHR44068">
    <property type="entry name" value="ZGC:194242"/>
    <property type="match status" value="1"/>
</dbReference>
<dbReference type="InterPro" id="IPR025714">
    <property type="entry name" value="Methyltranfer_dom"/>
</dbReference>
<dbReference type="EMBL" id="KN846952">
    <property type="protein sequence ID" value="KIV82958.1"/>
    <property type="molecule type" value="Genomic_DNA"/>
</dbReference>
<comment type="similarity">
    <text evidence="2">Belongs to the class I-like SAM-binding methyltransferase superfamily. Erg6/SMT family.</text>
</comment>
<evidence type="ECO:0000313" key="4">
    <source>
        <dbReference type="EMBL" id="KIV82958.1"/>
    </source>
</evidence>
<dbReference type="InterPro" id="IPR050447">
    <property type="entry name" value="Erg6_SMT_methyltransf"/>
</dbReference>
<evidence type="ECO:0000256" key="2">
    <source>
        <dbReference type="ARBA" id="ARBA00038188"/>
    </source>
</evidence>
<dbReference type="AlphaFoldDB" id="A0A0D1Z879"/>
<dbReference type="InterPro" id="IPR029063">
    <property type="entry name" value="SAM-dependent_MTases_sf"/>
</dbReference>
<dbReference type="GO" id="GO:0016126">
    <property type="term" value="P:sterol biosynthetic process"/>
    <property type="evidence" value="ECO:0007669"/>
    <property type="project" value="TreeGrafter"/>
</dbReference>
<protein>
    <recommendedName>
        <fullName evidence="3">Methyltransferase domain-containing protein</fullName>
    </recommendedName>
</protein>
<evidence type="ECO:0000259" key="3">
    <source>
        <dbReference type="Pfam" id="PF13847"/>
    </source>
</evidence>
<dbReference type="GO" id="GO:0005783">
    <property type="term" value="C:endoplasmic reticulum"/>
    <property type="evidence" value="ECO:0007669"/>
    <property type="project" value="TreeGrafter"/>
</dbReference>
<dbReference type="Gene3D" id="3.40.50.150">
    <property type="entry name" value="Vaccinia Virus protein VP39"/>
    <property type="match status" value="1"/>
</dbReference>
<reference evidence="4 5" key="1">
    <citation type="submission" date="2015-01" db="EMBL/GenBank/DDBJ databases">
        <title>The Genome Sequence of Exophiala sideris CBS121828.</title>
        <authorList>
            <consortium name="The Broad Institute Genomics Platform"/>
            <person name="Cuomo C."/>
            <person name="de Hoog S."/>
            <person name="Gorbushina A."/>
            <person name="Stielow B."/>
            <person name="Teixiera M."/>
            <person name="Abouelleil A."/>
            <person name="Chapman S.B."/>
            <person name="Priest M."/>
            <person name="Young S.K."/>
            <person name="Wortman J."/>
            <person name="Nusbaum C."/>
            <person name="Birren B."/>
        </authorList>
    </citation>
    <scope>NUCLEOTIDE SEQUENCE [LARGE SCALE GENOMIC DNA]</scope>
    <source>
        <strain evidence="4 5">CBS 121828</strain>
    </source>
</reference>
<accession>A0A0D1Z879</accession>
<name>A0A0D1Z879_9EURO</name>
<sequence>MAQERAVYTHGHHASVVQDHARRTAQDSAAFLIPHIQPNHQILDVGCGPGTITADLAALVPQGSVIGGDAVESVLQQASAFASSRDLTNITFQKIDANNLPFPDNTFDIVYCHQVLQHVKDPVQILKEMRRVAKPSGIIAAREADYRSFAWYPELPEITRWADLYQQVAKTNGGEPNAGRYCHVWARQAGFEASQIEATWDSWRYVGERARHFSISWNGRILQPGFLGTAVREGFATEDEIKRISEAWRRWGEDEDVFIAIPSGQILCRKG</sequence>
<dbReference type="SUPFAM" id="SSF53335">
    <property type="entry name" value="S-adenosyl-L-methionine-dependent methyltransferases"/>
    <property type="match status" value="1"/>
</dbReference>
<evidence type="ECO:0000313" key="5">
    <source>
        <dbReference type="Proteomes" id="UP000053599"/>
    </source>
</evidence>
<dbReference type="Pfam" id="PF13847">
    <property type="entry name" value="Methyltransf_31"/>
    <property type="match status" value="1"/>
</dbReference>
<dbReference type="PANTHER" id="PTHR44068:SF1">
    <property type="entry name" value="HYPOTHETICAL LOC100005854"/>
    <property type="match status" value="1"/>
</dbReference>